<evidence type="ECO:0000259" key="1">
    <source>
        <dbReference type="Pfam" id="PF07929"/>
    </source>
</evidence>
<dbReference type="PANTHER" id="PTHR41878:SF1">
    <property type="entry name" value="TNPR PROTEIN"/>
    <property type="match status" value="1"/>
</dbReference>
<feature type="domain" description="Plasmid pRiA4b Orf3-like" evidence="1">
    <location>
        <begin position="8"/>
        <end position="163"/>
    </location>
</feature>
<protein>
    <recommendedName>
        <fullName evidence="1">Plasmid pRiA4b Orf3-like domain-containing protein</fullName>
    </recommendedName>
</protein>
<reference evidence="2 5" key="1">
    <citation type="submission" date="2021-07" db="EMBL/GenBank/DDBJ databases">
        <title>Whole genome sequencing of carbapenem-resistant Pseudomonas spp. isolated in Japan.</title>
        <authorList>
            <person name="Suzuki M."/>
            <person name="Maehana S."/>
            <person name="Kitasato H."/>
        </authorList>
    </citation>
    <scope>NUCLEOTIDE SEQUENCE</scope>
    <source>
        <strain evidence="2">KAM435</strain>
        <strain evidence="3 5">KAM436</strain>
    </source>
</reference>
<evidence type="ECO:0000313" key="4">
    <source>
        <dbReference type="Proteomes" id="UP000887212"/>
    </source>
</evidence>
<dbReference type="EMBL" id="BPMT01000040">
    <property type="protein sequence ID" value="GIZ95288.1"/>
    <property type="molecule type" value="Genomic_DNA"/>
</dbReference>
<name>A0AA37CJ97_AQUAC</name>
<dbReference type="Pfam" id="PF07929">
    <property type="entry name" value="PRiA4_ORF3"/>
    <property type="match status" value="1"/>
</dbReference>
<comment type="caution">
    <text evidence="2">The sequence shown here is derived from an EMBL/GenBank/DDBJ whole genome shotgun (WGS) entry which is preliminary data.</text>
</comment>
<sequence length="181" mass="20227">MNESAPIWRLKIQLLEVAPAVWRRFDTYADVTLLQLHHIIQGAMGWDLAHLYAFEDGHGYGGQFSNALRLCDVCQVGDALTYAYDFGDDWRHLVSVEKAVARPAGTYPRMVAGNRACPPEDCGGAWAYRALMSVLAGPRNARRRELVEWVGRSFDPKAFDLEEAQTRLAEYASLASPKPVS</sequence>
<dbReference type="RefSeq" id="WP_203788604.1">
    <property type="nucleotide sequence ID" value="NZ_AP024354.1"/>
</dbReference>
<proteinExistence type="predicted"/>
<dbReference type="EMBL" id="BPMS01000042">
    <property type="protein sequence ID" value="GIZ90937.1"/>
    <property type="molecule type" value="Genomic_DNA"/>
</dbReference>
<evidence type="ECO:0000313" key="5">
    <source>
        <dbReference type="Proteomes" id="UP000887228"/>
    </source>
</evidence>
<organism evidence="2 4">
    <name type="scientific">Aquipseudomonas alcaligenes</name>
    <name type="common">Pseudomonas alcaligenes</name>
    <dbReference type="NCBI Taxonomy" id="43263"/>
    <lineage>
        <taxon>Bacteria</taxon>
        <taxon>Pseudomonadati</taxon>
        <taxon>Pseudomonadota</taxon>
        <taxon>Gammaproteobacteria</taxon>
        <taxon>Pseudomonadales</taxon>
        <taxon>Pseudomonadaceae</taxon>
        <taxon>Aquipseudomonas</taxon>
    </lineage>
</organism>
<dbReference type="AlphaFoldDB" id="A0AA37CJ97"/>
<accession>A0AA37CJ97</accession>
<evidence type="ECO:0000313" key="3">
    <source>
        <dbReference type="EMBL" id="GIZ95288.1"/>
    </source>
</evidence>
<dbReference type="SUPFAM" id="SSF159941">
    <property type="entry name" value="MM3350-like"/>
    <property type="match status" value="1"/>
</dbReference>
<dbReference type="Proteomes" id="UP000887228">
    <property type="component" value="Unassembled WGS sequence"/>
</dbReference>
<gene>
    <name evidence="2" type="ORF">KAM435_42640</name>
    <name evidence="3" type="ORF">KAM436_42560</name>
</gene>
<evidence type="ECO:0000313" key="2">
    <source>
        <dbReference type="EMBL" id="GIZ90937.1"/>
    </source>
</evidence>
<dbReference type="Proteomes" id="UP000887212">
    <property type="component" value="Unassembled WGS sequence"/>
</dbReference>
<dbReference type="InterPro" id="IPR024047">
    <property type="entry name" value="MM3350-like_sf"/>
</dbReference>
<dbReference type="InterPro" id="IPR012912">
    <property type="entry name" value="Plasmid_pRiA4b_Orf3-like"/>
</dbReference>
<dbReference type="PANTHER" id="PTHR41878">
    <property type="entry name" value="LEXA REPRESSOR-RELATED"/>
    <property type="match status" value="1"/>
</dbReference>
<dbReference type="Gene3D" id="3.10.290.30">
    <property type="entry name" value="MM3350-like"/>
    <property type="match status" value="1"/>
</dbReference>